<name>A0ABM2Z3J1_GOSHI</name>
<organism evidence="2 3">
    <name type="scientific">Gossypium hirsutum</name>
    <name type="common">Upland cotton</name>
    <name type="synonym">Gossypium mexicanum</name>
    <dbReference type="NCBI Taxonomy" id="3635"/>
    <lineage>
        <taxon>Eukaryota</taxon>
        <taxon>Viridiplantae</taxon>
        <taxon>Streptophyta</taxon>
        <taxon>Embryophyta</taxon>
        <taxon>Tracheophyta</taxon>
        <taxon>Spermatophyta</taxon>
        <taxon>Magnoliopsida</taxon>
        <taxon>eudicotyledons</taxon>
        <taxon>Gunneridae</taxon>
        <taxon>Pentapetalae</taxon>
        <taxon>rosids</taxon>
        <taxon>malvids</taxon>
        <taxon>Malvales</taxon>
        <taxon>Malvaceae</taxon>
        <taxon>Malvoideae</taxon>
        <taxon>Gossypium</taxon>
    </lineage>
</organism>
<dbReference type="Proteomes" id="UP000818029">
    <property type="component" value="Chromosome A11"/>
</dbReference>
<evidence type="ECO:0000313" key="2">
    <source>
        <dbReference type="Proteomes" id="UP000818029"/>
    </source>
</evidence>
<evidence type="ECO:0000256" key="1">
    <source>
        <dbReference type="SAM" id="MobiDB-lite"/>
    </source>
</evidence>
<dbReference type="RefSeq" id="XP_040936900.1">
    <property type="nucleotide sequence ID" value="XM_041080966.1"/>
</dbReference>
<keyword evidence="2" id="KW-1185">Reference proteome</keyword>
<proteinExistence type="predicted"/>
<protein>
    <submittedName>
        <fullName evidence="3">Uncharacterized protein</fullName>
    </submittedName>
</protein>
<feature type="region of interest" description="Disordered" evidence="1">
    <location>
        <begin position="130"/>
        <end position="170"/>
    </location>
</feature>
<feature type="region of interest" description="Disordered" evidence="1">
    <location>
        <begin position="48"/>
        <end position="70"/>
    </location>
</feature>
<reference evidence="3" key="2">
    <citation type="submission" date="2025-08" db="UniProtKB">
        <authorList>
            <consortium name="RefSeq"/>
        </authorList>
    </citation>
    <scope>IDENTIFICATION</scope>
</reference>
<accession>A0ABM2Z3J1</accession>
<dbReference type="GeneID" id="121209727"/>
<reference evidence="2" key="1">
    <citation type="journal article" date="2020" name="Nat. Genet.">
        <title>Genomic diversifications of five Gossypium allopolyploid species and their impact on cotton improvement.</title>
        <authorList>
            <person name="Chen Z.J."/>
            <person name="Sreedasyam A."/>
            <person name="Ando A."/>
            <person name="Song Q."/>
            <person name="De Santiago L.M."/>
            <person name="Hulse-Kemp A.M."/>
            <person name="Ding M."/>
            <person name="Ye W."/>
            <person name="Kirkbride R.C."/>
            <person name="Jenkins J."/>
            <person name="Plott C."/>
            <person name="Lovell J."/>
            <person name="Lin Y.M."/>
            <person name="Vaughn R."/>
            <person name="Liu B."/>
            <person name="Simpson S."/>
            <person name="Scheffler B.E."/>
            <person name="Wen L."/>
            <person name="Saski C.A."/>
            <person name="Grover C.E."/>
            <person name="Hu G."/>
            <person name="Conover J.L."/>
            <person name="Carlson J.W."/>
            <person name="Shu S."/>
            <person name="Boston L.B."/>
            <person name="Williams M."/>
            <person name="Peterson D.G."/>
            <person name="McGee K."/>
            <person name="Jones D.C."/>
            <person name="Wendel J.F."/>
            <person name="Stelly D.M."/>
            <person name="Grimwood J."/>
            <person name="Schmutz J."/>
        </authorList>
    </citation>
    <scope>NUCLEOTIDE SEQUENCE [LARGE SCALE GENOMIC DNA]</scope>
    <source>
        <strain evidence="2">cv. TM-1</strain>
    </source>
</reference>
<evidence type="ECO:0000313" key="3">
    <source>
        <dbReference type="RefSeq" id="XP_040936900.1"/>
    </source>
</evidence>
<gene>
    <name evidence="3" type="primary">LOC121209727</name>
</gene>
<sequence>MLRRDSIDRPNCRSGFSNGKPSDNWCKTNFLFIFYQLSSQNPSVFSPAVDANARSPPQKPSVGHKKPLEPLASSQILRMIWPNGGDDISKRQQIKGRQRQVRMKEDVFAVRAAVRGDDISKRQLTTEQAWHRCASGEMGKDEKASSQAGKDLNHKSSSTYGIKHKGQSRA</sequence>